<gene>
    <name evidence="1" type="ORF">E3J62_01970</name>
</gene>
<dbReference type="PANTHER" id="PTHR37804">
    <property type="entry name" value="CDAA REGULATORY PROTEIN CDAR"/>
    <property type="match status" value="1"/>
</dbReference>
<dbReference type="PANTHER" id="PTHR37804:SF1">
    <property type="entry name" value="CDAA REGULATORY PROTEIN CDAR"/>
    <property type="match status" value="1"/>
</dbReference>
<dbReference type="Pfam" id="PF07949">
    <property type="entry name" value="YbbR"/>
    <property type="match status" value="2"/>
</dbReference>
<evidence type="ECO:0008006" key="3">
    <source>
        <dbReference type="Google" id="ProtNLM"/>
    </source>
</evidence>
<evidence type="ECO:0000313" key="1">
    <source>
        <dbReference type="EMBL" id="TET47269.1"/>
    </source>
</evidence>
<name>A0A523UXY9_UNCT6</name>
<evidence type="ECO:0000313" key="2">
    <source>
        <dbReference type="Proteomes" id="UP000315525"/>
    </source>
</evidence>
<reference evidence="1 2" key="1">
    <citation type="submission" date="2019-03" db="EMBL/GenBank/DDBJ databases">
        <title>Metabolic potential of uncultured bacteria and archaea associated with petroleum seepage in deep-sea sediments.</title>
        <authorList>
            <person name="Dong X."/>
            <person name="Hubert C."/>
        </authorList>
    </citation>
    <scope>NUCLEOTIDE SEQUENCE [LARGE SCALE GENOMIC DNA]</scope>
    <source>
        <strain evidence="1">E44_bin18</strain>
    </source>
</reference>
<dbReference type="AlphaFoldDB" id="A0A523UXY9"/>
<organism evidence="1 2">
    <name type="scientific">candidate division TA06 bacterium</name>
    <dbReference type="NCBI Taxonomy" id="2250710"/>
    <lineage>
        <taxon>Bacteria</taxon>
        <taxon>Bacteria division TA06</taxon>
    </lineage>
</organism>
<dbReference type="EMBL" id="SOJN01000025">
    <property type="protein sequence ID" value="TET47269.1"/>
    <property type="molecule type" value="Genomic_DNA"/>
</dbReference>
<accession>A0A523UXY9</accession>
<protein>
    <recommendedName>
        <fullName evidence="3">YbbR-like domain-containing protein</fullName>
    </recommendedName>
</protein>
<comment type="caution">
    <text evidence="1">The sequence shown here is derived from an EMBL/GenBank/DDBJ whole genome shotgun (WGS) entry which is preliminary data.</text>
</comment>
<proteinExistence type="predicted"/>
<dbReference type="InterPro" id="IPR012505">
    <property type="entry name" value="YbbR"/>
</dbReference>
<dbReference type="Gene3D" id="2.170.120.30">
    <property type="match status" value="1"/>
</dbReference>
<dbReference type="InterPro" id="IPR053154">
    <property type="entry name" value="c-di-AMP_regulator"/>
</dbReference>
<sequence length="309" mass="34520">MKVLRWIKNNIDLKIWSVVLALLVWFHVATERTYDITYSANLEFINPPKGWTVVGNPPEVVSLRLRGRGKQIIFHRIFGEPEATVELPKTKSRRVRMNLTKDDIILSRKGELRIVSVVSPTEFHIAMDISSKKKVHIDADVEGDVRKGFVRVGKTTVTPNEVELMGGRSKIGKIARLRTEPIDIGSETRSVERMVAVSLPEGAGYRCKPDSVLVTFAIEKKVQKVLEYLPVVVTKVGSRRTARISPDHAEVTLEGPESMIDSIKPGDVRVSLDLSGKGKGSHLIPPKITIPDHFEVVSVKPELIQTDIE</sequence>
<dbReference type="Proteomes" id="UP000315525">
    <property type="component" value="Unassembled WGS sequence"/>
</dbReference>
<dbReference type="Gene3D" id="2.170.120.40">
    <property type="entry name" value="YbbR-like domain"/>
    <property type="match status" value="1"/>
</dbReference>